<keyword evidence="13" id="KW-0804">Transcription</keyword>
<dbReference type="GO" id="GO:0005829">
    <property type="term" value="C:cytosol"/>
    <property type="evidence" value="ECO:0007669"/>
    <property type="project" value="TreeGrafter"/>
</dbReference>
<evidence type="ECO:0000256" key="10">
    <source>
        <dbReference type="ARBA" id="ARBA00023004"/>
    </source>
</evidence>
<feature type="binding site" evidence="14">
    <location>
        <position position="112"/>
    </location>
    <ligand>
        <name>Zn(2+)</name>
        <dbReference type="ChEBI" id="CHEBI:29105"/>
    </ligand>
</feature>
<dbReference type="AlphaFoldDB" id="A0A7M1B8E2"/>
<dbReference type="GO" id="GO:0000976">
    <property type="term" value="F:transcription cis-regulatory region binding"/>
    <property type="evidence" value="ECO:0007669"/>
    <property type="project" value="TreeGrafter"/>
</dbReference>
<keyword evidence="17" id="KW-1185">Reference proteome</keyword>
<reference evidence="16 17" key="1">
    <citation type="submission" date="2019-07" db="EMBL/GenBank/DDBJ databases">
        <title>Sulfurimonas paralvinellae sp. nov., a novel mesophilic, hydrogen- and sulfur-oxidizing chemolithoautotroph within the Epsilonproteo- bacteria isolated from a deep-sea hydrothermal vent polychaete nest, reclassification of Thiomicrospira denitrificans as Sulfurimonas denitrificans comb. nov. and emended description of the genus Sulfurimonas.</title>
        <authorList>
            <person name="Wang S."/>
            <person name="Jiang L."/>
            <person name="Shao Z."/>
        </authorList>
    </citation>
    <scope>NUCLEOTIDE SEQUENCE [LARGE SCALE GENOMIC DNA]</scope>
    <source>
        <strain evidence="16 17">GO25</strain>
    </source>
</reference>
<evidence type="ECO:0000256" key="13">
    <source>
        <dbReference type="ARBA" id="ARBA00023163"/>
    </source>
</evidence>
<evidence type="ECO:0000313" key="16">
    <source>
        <dbReference type="EMBL" id="QOP45974.1"/>
    </source>
</evidence>
<protein>
    <recommendedName>
        <fullName evidence="5">Ferric uptake regulation protein</fullName>
    </recommendedName>
</protein>
<organism evidence="16 17">
    <name type="scientific">Sulfurimonas paralvinellae</name>
    <dbReference type="NCBI Taxonomy" id="317658"/>
    <lineage>
        <taxon>Bacteria</taxon>
        <taxon>Pseudomonadati</taxon>
        <taxon>Campylobacterota</taxon>
        <taxon>Epsilonproteobacteria</taxon>
        <taxon>Campylobacterales</taxon>
        <taxon>Sulfurimonadaceae</taxon>
        <taxon>Sulfurimonas</taxon>
    </lineage>
</organism>
<dbReference type="PANTHER" id="PTHR33202:SF2">
    <property type="entry name" value="FERRIC UPTAKE REGULATION PROTEIN"/>
    <property type="match status" value="1"/>
</dbReference>
<dbReference type="SUPFAM" id="SSF46785">
    <property type="entry name" value="Winged helix' DNA-binding domain"/>
    <property type="match status" value="1"/>
</dbReference>
<feature type="binding site" evidence="15">
    <location>
        <position position="108"/>
    </location>
    <ligand>
        <name>Fe cation</name>
        <dbReference type="ChEBI" id="CHEBI:24875"/>
    </ligand>
</feature>
<dbReference type="RefSeq" id="WP_193110025.1">
    <property type="nucleotide sequence ID" value="NZ_CP041406.1"/>
</dbReference>
<proteinExistence type="inferred from homology"/>
<feature type="binding site" evidence="15">
    <location>
        <position position="144"/>
    </location>
    <ligand>
        <name>Fe cation</name>
        <dbReference type="ChEBI" id="CHEBI:24875"/>
    </ligand>
</feature>
<sequence>MPNVTTNFKDRTIEYAQLLEDFKTLLKKNNLKFTIQREVILETLYNSNEHLTPEALHHLIQKRYPELKTSIATVYRTLSLLEDSNVVTSLSFGAQGKKYELGAKEHHDHLICTECGEITEFVDEEIEKRQHAITDELGFKMLDHSMQIYGICKKCQEKNK</sequence>
<evidence type="ECO:0000256" key="5">
    <source>
        <dbReference type="ARBA" id="ARBA00020910"/>
    </source>
</evidence>
<feature type="binding site" evidence="15">
    <location>
        <position position="106"/>
    </location>
    <ligand>
        <name>Fe cation</name>
        <dbReference type="ChEBI" id="CHEBI:24875"/>
    </ligand>
</feature>
<keyword evidence="9 14" id="KW-0862">Zinc</keyword>
<evidence type="ECO:0000256" key="15">
    <source>
        <dbReference type="PIRSR" id="PIRSR602481-2"/>
    </source>
</evidence>
<dbReference type="InterPro" id="IPR002481">
    <property type="entry name" value="FUR"/>
</dbReference>
<evidence type="ECO:0000256" key="12">
    <source>
        <dbReference type="ARBA" id="ARBA00023125"/>
    </source>
</evidence>
<comment type="subcellular location">
    <subcellularLocation>
        <location evidence="2">Cytoplasm</location>
    </subcellularLocation>
</comment>
<comment type="subunit">
    <text evidence="4">Homodimer.</text>
</comment>
<evidence type="ECO:0000313" key="17">
    <source>
        <dbReference type="Proteomes" id="UP000593580"/>
    </source>
</evidence>
<evidence type="ECO:0000256" key="2">
    <source>
        <dbReference type="ARBA" id="ARBA00004496"/>
    </source>
</evidence>
<comment type="similarity">
    <text evidence="3">Belongs to the Fur family.</text>
</comment>
<dbReference type="GO" id="GO:0008270">
    <property type="term" value="F:zinc ion binding"/>
    <property type="evidence" value="ECO:0007669"/>
    <property type="project" value="TreeGrafter"/>
</dbReference>
<dbReference type="GO" id="GO:0003700">
    <property type="term" value="F:DNA-binding transcription factor activity"/>
    <property type="evidence" value="ECO:0007669"/>
    <property type="project" value="InterPro"/>
</dbReference>
<keyword evidence="6" id="KW-0963">Cytoplasm</keyword>
<dbReference type="CDD" id="cd07153">
    <property type="entry name" value="Fur_like"/>
    <property type="match status" value="1"/>
</dbReference>
<evidence type="ECO:0000256" key="14">
    <source>
        <dbReference type="PIRSR" id="PIRSR602481-1"/>
    </source>
</evidence>
<dbReference type="Gene3D" id="3.30.1490.190">
    <property type="match status" value="1"/>
</dbReference>
<evidence type="ECO:0000256" key="3">
    <source>
        <dbReference type="ARBA" id="ARBA00007957"/>
    </source>
</evidence>
<evidence type="ECO:0000256" key="6">
    <source>
        <dbReference type="ARBA" id="ARBA00022490"/>
    </source>
</evidence>
<evidence type="ECO:0000256" key="7">
    <source>
        <dbReference type="ARBA" id="ARBA00022491"/>
    </source>
</evidence>
<evidence type="ECO:0000256" key="1">
    <source>
        <dbReference type="ARBA" id="ARBA00002997"/>
    </source>
</evidence>
<keyword evidence="12" id="KW-0238">DNA-binding</keyword>
<keyword evidence="8 14" id="KW-0479">Metal-binding</keyword>
<keyword evidence="11" id="KW-0805">Transcription regulation</keyword>
<dbReference type="Pfam" id="PF01475">
    <property type="entry name" value="FUR"/>
    <property type="match status" value="1"/>
</dbReference>
<comment type="cofactor">
    <cofactor evidence="14">
        <name>Zn(2+)</name>
        <dbReference type="ChEBI" id="CHEBI:29105"/>
    </cofactor>
    <text evidence="14">Binds 1 zinc ion per subunit.</text>
</comment>
<dbReference type="InterPro" id="IPR043135">
    <property type="entry name" value="Fur_C"/>
</dbReference>
<keyword evidence="10 15" id="KW-0408">Iron</keyword>
<evidence type="ECO:0000256" key="9">
    <source>
        <dbReference type="ARBA" id="ARBA00022833"/>
    </source>
</evidence>
<dbReference type="GO" id="GO:0045892">
    <property type="term" value="P:negative regulation of DNA-templated transcription"/>
    <property type="evidence" value="ECO:0007669"/>
    <property type="project" value="TreeGrafter"/>
</dbReference>
<evidence type="ECO:0000256" key="11">
    <source>
        <dbReference type="ARBA" id="ARBA00023015"/>
    </source>
</evidence>
<dbReference type="KEGG" id="spal:FM071_06575"/>
<name>A0A7M1B8E2_9BACT</name>
<evidence type="ECO:0000256" key="8">
    <source>
        <dbReference type="ARBA" id="ARBA00022723"/>
    </source>
</evidence>
<feature type="binding site" evidence="14">
    <location>
        <position position="155"/>
    </location>
    <ligand>
        <name>Zn(2+)</name>
        <dbReference type="ChEBI" id="CHEBI:29105"/>
    </ligand>
</feature>
<evidence type="ECO:0000256" key="4">
    <source>
        <dbReference type="ARBA" id="ARBA00011738"/>
    </source>
</evidence>
<comment type="cofactor">
    <cofactor evidence="15">
        <name>Mn(2+)</name>
        <dbReference type="ChEBI" id="CHEBI:29035"/>
    </cofactor>
    <cofactor evidence="15">
        <name>Fe(2+)</name>
        <dbReference type="ChEBI" id="CHEBI:29033"/>
    </cofactor>
    <text evidence="15">Binds 1 Mn(2+) or Fe(2+) ion per subunit.</text>
</comment>
<gene>
    <name evidence="16" type="ORF">FM071_06575</name>
</gene>
<dbReference type="GO" id="GO:1900705">
    <property type="term" value="P:negative regulation of siderophore biosynthetic process"/>
    <property type="evidence" value="ECO:0007669"/>
    <property type="project" value="TreeGrafter"/>
</dbReference>
<dbReference type="Gene3D" id="1.10.10.10">
    <property type="entry name" value="Winged helix-like DNA-binding domain superfamily/Winged helix DNA-binding domain"/>
    <property type="match status" value="1"/>
</dbReference>
<dbReference type="PANTHER" id="PTHR33202">
    <property type="entry name" value="ZINC UPTAKE REGULATION PROTEIN"/>
    <property type="match status" value="1"/>
</dbReference>
<feature type="binding site" evidence="14">
    <location>
        <position position="152"/>
    </location>
    <ligand>
        <name>Zn(2+)</name>
        <dbReference type="ChEBI" id="CHEBI:29105"/>
    </ligand>
</feature>
<accession>A0A7M1B8E2</accession>
<dbReference type="Proteomes" id="UP000593580">
    <property type="component" value="Chromosome"/>
</dbReference>
<keyword evidence="7" id="KW-0678">Repressor</keyword>
<dbReference type="InterPro" id="IPR036388">
    <property type="entry name" value="WH-like_DNA-bd_sf"/>
</dbReference>
<dbReference type="EMBL" id="CP041406">
    <property type="protein sequence ID" value="QOP45974.1"/>
    <property type="molecule type" value="Genomic_DNA"/>
</dbReference>
<feature type="binding site" evidence="15">
    <location>
        <position position="127"/>
    </location>
    <ligand>
        <name>Fe cation</name>
        <dbReference type="ChEBI" id="CHEBI:24875"/>
    </ligand>
</feature>
<dbReference type="InterPro" id="IPR036390">
    <property type="entry name" value="WH_DNA-bd_sf"/>
</dbReference>
<comment type="function">
    <text evidence="1">Acts as a global negative controlling element, employing Fe(2+) as a cofactor to bind the operator of the repressed genes.</text>
</comment>
<dbReference type="FunFam" id="3.30.1490.190:FF:000001">
    <property type="entry name" value="Ferric uptake regulation protein"/>
    <property type="match status" value="1"/>
</dbReference>
<feature type="binding site" evidence="14">
    <location>
        <position position="115"/>
    </location>
    <ligand>
        <name>Zn(2+)</name>
        <dbReference type="ChEBI" id="CHEBI:29105"/>
    </ligand>
</feature>